<dbReference type="RefSeq" id="XP_014182625.1">
    <property type="nucleotide sequence ID" value="XM_014327150.1"/>
</dbReference>
<dbReference type="VEuPathDB" id="FungiDB:A1Q1_06901"/>
<evidence type="ECO:0000259" key="2">
    <source>
        <dbReference type="PROSITE" id="PS51205"/>
    </source>
</evidence>
<sequence>MSEQKGLFSTLSLGRTRSGGVNRVTSEPIAHPLLGTDDTKDKDLKDEPAAAADGSLPYKPRQRNSQWPNAAPSPTLQPSPATTTAAPAPSFAGEADTAAGKLQLQSLKAAAQRLGLKNGSMGMGMIEAIYDKGTRARDAGDWAELLKVLTSNKAVLLLPETAASSLPMTPQTLRDHIGFIAPPSGDGAVVITLSGLIGTLRGTVLSFESTAPGSPLLAALRDDEKRTAMLSTFRPTETSEALEFPGFTVSSEPSSLPFPPLGKQHQSERRDVPGRRMGFMSLFGSSGSGTPMQGRSLSPERATSPTPPSRVPSPRPSVMSLEDDSEGYSVTAYMVDKPVRYAEVHKHLVKAVRSTVKKGLEGLPDRVADKVVKLVMSSICPIAGSTVDQALLKSHHRGYSDADGAIPLDFSDPALCGERLQDFMEAIYDDLIKHYRPRRSVDTTRSGRSLDEEEDDTEASAGTERVEALVCSMLYNRIFSPLSSDDANHDEALASRIAGLNMAELTLDHLGLITRPPGDDGKLAAGLDGIVEQVGAELQKLNAPHCLKPKDKVDVLVAAHKLVVDGLAKLPPVKLRPEGEPYQPPGPGETAELSEIKADTKPEPASVDLNADEDASEDRGETSKDATPMSEETSEAQQETRPEDDTGTTASGADLILPLIIYSVVKSNPAHLASQLMYVRRYRSSILLRGDQSYAIVNLTAVVEFLEHVSLAELGLGSYSSRVLSVADLTPIGLGEMDPDVASASTRLKSRVFAVGELAVGSANKVLSGIADSGWSAMRGFMSPDHLAPPGAGAQPQSPTSPTQPGRPRGASTFSLASVTASVANIAAAASTAAARTRSQAGAEEDLVGGKELVDVPASSRPETPAQVYGSPVEEGENLLGASLGRSRSHSDARSTRSTRSDTRPGPASRTDSKSELKSSTGPKEKGQKGEKSRFASFGRLSSSENLAEAKDKGGFFSALTARQARRPSIMTSLDEGAPASEGEDFEPPVERWMVCDPGELRVGEVAALLRDYRRLAGVVAKLQRERERE</sequence>
<dbReference type="Pfam" id="PF02204">
    <property type="entry name" value="VPS9"/>
    <property type="match status" value="1"/>
</dbReference>
<protein>
    <submittedName>
        <fullName evidence="3">Guanyl-nucleotide exchange factor</fullName>
    </submittedName>
</protein>
<dbReference type="Proteomes" id="UP000002748">
    <property type="component" value="Unassembled WGS sequence"/>
</dbReference>
<dbReference type="InterPro" id="IPR045046">
    <property type="entry name" value="Vps9-like"/>
</dbReference>
<feature type="compositionally biased region" description="Polar residues" evidence="1">
    <location>
        <begin position="1"/>
        <end position="15"/>
    </location>
</feature>
<feature type="region of interest" description="Disordered" evidence="1">
    <location>
        <begin position="442"/>
        <end position="462"/>
    </location>
</feature>
<dbReference type="GO" id="GO:0005829">
    <property type="term" value="C:cytosol"/>
    <property type="evidence" value="ECO:0007669"/>
    <property type="project" value="TreeGrafter"/>
</dbReference>
<feature type="compositionally biased region" description="Basic and acidic residues" evidence="1">
    <location>
        <begin position="37"/>
        <end position="48"/>
    </location>
</feature>
<dbReference type="GeneID" id="25990413"/>
<accession>J6F4C1</accession>
<feature type="domain" description="VPS9" evidence="2">
    <location>
        <begin position="487"/>
        <end position="715"/>
    </location>
</feature>
<feature type="region of interest" description="Disordered" evidence="1">
    <location>
        <begin position="961"/>
        <end position="991"/>
    </location>
</feature>
<gene>
    <name evidence="3" type="ORF">A1Q1_06901</name>
</gene>
<feature type="region of interest" description="Disordered" evidence="1">
    <location>
        <begin position="247"/>
        <end position="323"/>
    </location>
</feature>
<dbReference type="SUPFAM" id="SSF109993">
    <property type="entry name" value="VPS9 domain"/>
    <property type="match status" value="1"/>
</dbReference>
<evidence type="ECO:0000313" key="4">
    <source>
        <dbReference type="Proteomes" id="UP000002748"/>
    </source>
</evidence>
<feature type="region of interest" description="Disordered" evidence="1">
    <location>
        <begin position="572"/>
        <end position="650"/>
    </location>
</feature>
<evidence type="ECO:0000256" key="1">
    <source>
        <dbReference type="SAM" id="MobiDB-lite"/>
    </source>
</evidence>
<dbReference type="PANTHER" id="PTHR23101:SF25">
    <property type="entry name" value="GTPASE-ACTIVATING PROTEIN AND VPS9 DOMAIN-CONTAINING PROTEIN 1"/>
    <property type="match status" value="1"/>
</dbReference>
<feature type="region of interest" description="Disordered" evidence="1">
    <location>
        <begin position="781"/>
        <end position="812"/>
    </location>
</feature>
<feature type="compositionally biased region" description="Low complexity" evidence="1">
    <location>
        <begin position="70"/>
        <end position="90"/>
    </location>
</feature>
<feature type="region of interest" description="Disordered" evidence="1">
    <location>
        <begin position="854"/>
        <end position="873"/>
    </location>
</feature>
<reference evidence="3 4" key="1">
    <citation type="journal article" date="2012" name="Eukaryot. Cell">
        <title>Draft genome sequence of CBS 2479, the standard type strain of Trichosporon asahii.</title>
        <authorList>
            <person name="Yang R.Y."/>
            <person name="Li H.T."/>
            <person name="Zhu H."/>
            <person name="Zhou G.P."/>
            <person name="Wang M."/>
            <person name="Wang L."/>
        </authorList>
    </citation>
    <scope>NUCLEOTIDE SEQUENCE [LARGE SCALE GENOMIC DNA]</scope>
    <source>
        <strain evidence="4">ATCC 90039 / CBS 2479 / JCM 2466 / KCTC 7840 / NCYC 2677 / UAMH 7654</strain>
    </source>
</reference>
<evidence type="ECO:0000313" key="3">
    <source>
        <dbReference type="EMBL" id="EJT51854.1"/>
    </source>
</evidence>
<proteinExistence type="predicted"/>
<dbReference type="InterPro" id="IPR037191">
    <property type="entry name" value="VPS9_dom_sf"/>
</dbReference>
<feature type="compositionally biased region" description="Pro residues" evidence="1">
    <location>
        <begin position="305"/>
        <end position="315"/>
    </location>
</feature>
<dbReference type="AlphaFoldDB" id="J6F4C1"/>
<dbReference type="GO" id="GO:0030139">
    <property type="term" value="C:endocytic vesicle"/>
    <property type="evidence" value="ECO:0007669"/>
    <property type="project" value="TreeGrafter"/>
</dbReference>
<dbReference type="GO" id="GO:0031267">
    <property type="term" value="F:small GTPase binding"/>
    <property type="evidence" value="ECO:0007669"/>
    <property type="project" value="TreeGrafter"/>
</dbReference>
<feature type="compositionally biased region" description="Basic and acidic residues" evidence="1">
    <location>
        <begin position="911"/>
        <end position="934"/>
    </location>
</feature>
<dbReference type="PANTHER" id="PTHR23101">
    <property type="entry name" value="RAB GDP/GTP EXCHANGE FACTOR"/>
    <property type="match status" value="1"/>
</dbReference>
<dbReference type="HOGENOM" id="CLU_009189_0_0_1"/>
<feature type="compositionally biased region" description="Basic and acidic residues" evidence="1">
    <location>
        <begin position="265"/>
        <end position="274"/>
    </location>
</feature>
<feature type="compositionally biased region" description="Low complexity" evidence="1">
    <location>
        <begin position="788"/>
        <end position="810"/>
    </location>
</feature>
<feature type="compositionally biased region" description="Low complexity" evidence="1">
    <location>
        <begin position="277"/>
        <end position="289"/>
    </location>
</feature>
<name>J6F4C1_TRIAS</name>
<dbReference type="GO" id="GO:0005085">
    <property type="term" value="F:guanyl-nucleotide exchange factor activity"/>
    <property type="evidence" value="ECO:0007669"/>
    <property type="project" value="InterPro"/>
</dbReference>
<feature type="compositionally biased region" description="Basic and acidic residues" evidence="1">
    <location>
        <begin position="889"/>
        <end position="903"/>
    </location>
</feature>
<dbReference type="KEGG" id="tasa:A1Q1_06901"/>
<dbReference type="GO" id="GO:0016192">
    <property type="term" value="P:vesicle-mediated transport"/>
    <property type="evidence" value="ECO:0007669"/>
    <property type="project" value="InterPro"/>
</dbReference>
<dbReference type="EMBL" id="ALBS01000044">
    <property type="protein sequence ID" value="EJT51854.1"/>
    <property type="molecule type" value="Genomic_DNA"/>
</dbReference>
<comment type="caution">
    <text evidence="3">The sequence shown here is derived from an EMBL/GenBank/DDBJ whole genome shotgun (WGS) entry which is preliminary data.</text>
</comment>
<dbReference type="OrthoDB" id="10264848at2759"/>
<feature type="region of interest" description="Disordered" evidence="1">
    <location>
        <begin position="881"/>
        <end position="943"/>
    </location>
</feature>
<organism evidence="3 4">
    <name type="scientific">Trichosporon asahii var. asahii (strain ATCC 90039 / CBS 2479 / JCM 2466 / KCTC 7840 / NBRC 103889/ NCYC 2677 / UAMH 7654)</name>
    <name type="common">Yeast</name>
    <dbReference type="NCBI Taxonomy" id="1186058"/>
    <lineage>
        <taxon>Eukaryota</taxon>
        <taxon>Fungi</taxon>
        <taxon>Dikarya</taxon>
        <taxon>Basidiomycota</taxon>
        <taxon>Agaricomycotina</taxon>
        <taxon>Tremellomycetes</taxon>
        <taxon>Trichosporonales</taxon>
        <taxon>Trichosporonaceae</taxon>
        <taxon>Trichosporon</taxon>
    </lineage>
</organism>
<feature type="region of interest" description="Disordered" evidence="1">
    <location>
        <begin position="1"/>
        <end position="96"/>
    </location>
</feature>
<dbReference type="InterPro" id="IPR003123">
    <property type="entry name" value="VPS9"/>
</dbReference>
<dbReference type="Gene3D" id="1.20.1050.80">
    <property type="entry name" value="VPS9 domain"/>
    <property type="match status" value="1"/>
</dbReference>
<dbReference type="PROSITE" id="PS51205">
    <property type="entry name" value="VPS9"/>
    <property type="match status" value="1"/>
</dbReference>